<feature type="compositionally biased region" description="Basic residues" evidence="2">
    <location>
        <begin position="2365"/>
        <end position="2375"/>
    </location>
</feature>
<dbReference type="EMBL" id="JAEAOA010002351">
    <property type="protein sequence ID" value="KAK3597500.1"/>
    <property type="molecule type" value="Genomic_DNA"/>
</dbReference>
<feature type="compositionally biased region" description="Polar residues" evidence="2">
    <location>
        <begin position="2429"/>
        <end position="2443"/>
    </location>
</feature>
<evidence type="ECO:0000313" key="4">
    <source>
        <dbReference type="EMBL" id="KAK3597500.1"/>
    </source>
</evidence>
<dbReference type="PROSITE" id="PS50888">
    <property type="entry name" value="BHLH"/>
    <property type="match status" value="1"/>
</dbReference>
<feature type="region of interest" description="Disordered" evidence="2">
    <location>
        <begin position="2676"/>
        <end position="2698"/>
    </location>
</feature>
<evidence type="ECO:0000313" key="5">
    <source>
        <dbReference type="Proteomes" id="UP001195483"/>
    </source>
</evidence>
<feature type="compositionally biased region" description="Basic and acidic residues" evidence="2">
    <location>
        <begin position="881"/>
        <end position="891"/>
    </location>
</feature>
<evidence type="ECO:0000259" key="3">
    <source>
        <dbReference type="PROSITE" id="PS50888"/>
    </source>
</evidence>
<reference evidence="4" key="1">
    <citation type="journal article" date="2021" name="Genome Biol. Evol.">
        <title>A High-Quality Reference Genome for a Parasitic Bivalve with Doubly Uniparental Inheritance (Bivalvia: Unionida).</title>
        <authorList>
            <person name="Smith C.H."/>
        </authorList>
    </citation>
    <scope>NUCLEOTIDE SEQUENCE</scope>
    <source>
        <strain evidence="4">CHS0354</strain>
    </source>
</reference>
<feature type="region of interest" description="Disordered" evidence="2">
    <location>
        <begin position="173"/>
        <end position="244"/>
    </location>
</feature>
<feature type="region of interest" description="Disordered" evidence="2">
    <location>
        <begin position="858"/>
        <end position="896"/>
    </location>
</feature>
<dbReference type="Gene3D" id="4.10.280.10">
    <property type="entry name" value="Helix-loop-helix DNA-binding domain"/>
    <property type="match status" value="1"/>
</dbReference>
<feature type="region of interest" description="Disordered" evidence="2">
    <location>
        <begin position="563"/>
        <end position="603"/>
    </location>
</feature>
<reference evidence="4" key="3">
    <citation type="submission" date="2023-05" db="EMBL/GenBank/DDBJ databases">
        <authorList>
            <person name="Smith C.H."/>
        </authorList>
    </citation>
    <scope>NUCLEOTIDE SEQUENCE</scope>
    <source>
        <strain evidence="4">CHS0354</strain>
        <tissue evidence="4">Mantle</tissue>
    </source>
</reference>
<feature type="region of interest" description="Disordered" evidence="2">
    <location>
        <begin position="2461"/>
        <end position="2482"/>
    </location>
</feature>
<protein>
    <recommendedName>
        <fullName evidence="3">BHLH domain-containing protein</fullName>
    </recommendedName>
</protein>
<gene>
    <name evidence="4" type="ORF">CHS0354_041920</name>
</gene>
<feature type="compositionally biased region" description="Basic and acidic residues" evidence="2">
    <location>
        <begin position="1521"/>
        <end position="1543"/>
    </location>
</feature>
<evidence type="ECO:0000256" key="1">
    <source>
        <dbReference type="SAM" id="Coils"/>
    </source>
</evidence>
<dbReference type="InterPro" id="IPR036638">
    <property type="entry name" value="HLH_DNA-bd_sf"/>
</dbReference>
<feature type="region of interest" description="Disordered" evidence="2">
    <location>
        <begin position="618"/>
        <end position="657"/>
    </location>
</feature>
<feature type="compositionally biased region" description="Basic and acidic residues" evidence="2">
    <location>
        <begin position="1431"/>
        <end position="1449"/>
    </location>
</feature>
<proteinExistence type="predicted"/>
<dbReference type="Pfam" id="PF16059">
    <property type="entry name" value="MGA_dom"/>
    <property type="match status" value="1"/>
</dbReference>
<feature type="region of interest" description="Disordered" evidence="2">
    <location>
        <begin position="1384"/>
        <end position="1456"/>
    </location>
</feature>
<dbReference type="Proteomes" id="UP001195483">
    <property type="component" value="Unassembled WGS sequence"/>
</dbReference>
<dbReference type="Pfam" id="PF00010">
    <property type="entry name" value="HLH"/>
    <property type="match status" value="1"/>
</dbReference>
<feature type="domain" description="BHLH" evidence="3">
    <location>
        <begin position="2829"/>
        <end position="2883"/>
    </location>
</feature>
<feature type="compositionally biased region" description="Acidic residues" evidence="2">
    <location>
        <begin position="564"/>
        <end position="573"/>
    </location>
</feature>
<feature type="compositionally biased region" description="Basic residues" evidence="2">
    <location>
        <begin position="2390"/>
        <end position="2401"/>
    </location>
</feature>
<feature type="compositionally biased region" description="Basic and acidic residues" evidence="2">
    <location>
        <begin position="1785"/>
        <end position="1796"/>
    </location>
</feature>
<feature type="region of interest" description="Disordered" evidence="2">
    <location>
        <begin position="1492"/>
        <end position="1544"/>
    </location>
</feature>
<feature type="compositionally biased region" description="Basic and acidic residues" evidence="2">
    <location>
        <begin position="1406"/>
        <end position="1424"/>
    </location>
</feature>
<organism evidence="4 5">
    <name type="scientific">Potamilus streckersoni</name>
    <dbReference type="NCBI Taxonomy" id="2493646"/>
    <lineage>
        <taxon>Eukaryota</taxon>
        <taxon>Metazoa</taxon>
        <taxon>Spiralia</taxon>
        <taxon>Lophotrochozoa</taxon>
        <taxon>Mollusca</taxon>
        <taxon>Bivalvia</taxon>
        <taxon>Autobranchia</taxon>
        <taxon>Heteroconchia</taxon>
        <taxon>Palaeoheterodonta</taxon>
        <taxon>Unionida</taxon>
        <taxon>Unionoidea</taxon>
        <taxon>Unionidae</taxon>
        <taxon>Ambleminae</taxon>
        <taxon>Lampsilini</taxon>
        <taxon>Potamilus</taxon>
    </lineage>
</organism>
<feature type="compositionally biased region" description="Basic and acidic residues" evidence="2">
    <location>
        <begin position="270"/>
        <end position="283"/>
    </location>
</feature>
<feature type="compositionally biased region" description="Polar residues" evidence="2">
    <location>
        <begin position="1389"/>
        <end position="1398"/>
    </location>
</feature>
<feature type="compositionally biased region" description="Basic and acidic residues" evidence="2">
    <location>
        <begin position="2344"/>
        <end position="2364"/>
    </location>
</feature>
<feature type="compositionally biased region" description="Basic and acidic residues" evidence="2">
    <location>
        <begin position="221"/>
        <end position="234"/>
    </location>
</feature>
<reference evidence="4" key="2">
    <citation type="journal article" date="2021" name="Genome Biol. Evol.">
        <title>Developing a high-quality reference genome for a parasitic bivalve with doubly uniparental inheritance (Bivalvia: Unionida).</title>
        <authorList>
            <person name="Smith C.H."/>
        </authorList>
    </citation>
    <scope>NUCLEOTIDE SEQUENCE</scope>
    <source>
        <strain evidence="4">CHS0354</strain>
        <tissue evidence="4">Mantle</tissue>
    </source>
</reference>
<feature type="region of interest" description="Disordered" evidence="2">
    <location>
        <begin position="1785"/>
        <end position="1805"/>
    </location>
</feature>
<dbReference type="InterPro" id="IPR032060">
    <property type="entry name" value="MGA_dom"/>
</dbReference>
<feature type="region of interest" description="Disordered" evidence="2">
    <location>
        <begin position="720"/>
        <end position="828"/>
    </location>
</feature>
<feature type="compositionally biased region" description="Polar residues" evidence="2">
    <location>
        <begin position="3092"/>
        <end position="3108"/>
    </location>
</feature>
<feature type="region of interest" description="Disordered" evidence="2">
    <location>
        <begin position="258"/>
        <end position="456"/>
    </location>
</feature>
<feature type="compositionally biased region" description="Polar residues" evidence="2">
    <location>
        <begin position="1509"/>
        <end position="1520"/>
    </location>
</feature>
<feature type="region of interest" description="Disordered" evidence="2">
    <location>
        <begin position="483"/>
        <end position="511"/>
    </location>
</feature>
<keyword evidence="5" id="KW-1185">Reference proteome</keyword>
<feature type="compositionally biased region" description="Basic and acidic residues" evidence="2">
    <location>
        <begin position="786"/>
        <end position="802"/>
    </location>
</feature>
<feature type="compositionally biased region" description="Basic and acidic residues" evidence="2">
    <location>
        <begin position="1497"/>
        <end position="1508"/>
    </location>
</feature>
<feature type="compositionally biased region" description="Basic and acidic residues" evidence="2">
    <location>
        <begin position="724"/>
        <end position="742"/>
    </location>
</feature>
<feature type="compositionally biased region" description="Basic and acidic residues" evidence="2">
    <location>
        <begin position="751"/>
        <end position="772"/>
    </location>
</feature>
<feature type="coiled-coil region" evidence="1">
    <location>
        <begin position="2873"/>
        <end position="2914"/>
    </location>
</feature>
<comment type="caution">
    <text evidence="4">The sequence shown here is derived from an EMBL/GenBank/DDBJ whole genome shotgun (WGS) entry which is preliminary data.</text>
</comment>
<feature type="compositionally biased region" description="Basic and acidic residues" evidence="2">
    <location>
        <begin position="579"/>
        <end position="591"/>
    </location>
</feature>
<accession>A0AAE0SSU4</accession>
<feature type="compositionally biased region" description="Basic and acidic residues" evidence="2">
    <location>
        <begin position="624"/>
        <end position="644"/>
    </location>
</feature>
<feature type="compositionally biased region" description="Polar residues" evidence="2">
    <location>
        <begin position="646"/>
        <end position="657"/>
    </location>
</feature>
<feature type="compositionally biased region" description="Polar residues" evidence="2">
    <location>
        <begin position="447"/>
        <end position="456"/>
    </location>
</feature>
<sequence length="3177" mass="348900">MARTKKNVLDSISKAKKKHYNYFRLKSNGTFHHKHTARKSLPSAEYYEVREQLADVREVIRNSAIFKDQEKGPEVVCSAFLSDSSTYVTSSSQAEFSSQLANVQKSLSVEKELVVEINSDSEEEEALDSDTKEENRTTFKVGAELEAYIKKNWKKPVIFLSDVLDDPVYKMSYSPKGLRSSSRNISPKVPNLAESTSPRSLRAKKSSKIEKEAGKTSQSENELKGVESKQEHPSKQGSKLSSSIGLESSKKLVSIIKNLKPSEMTCKRTSSHEKGSPLQERGKSSPNPLQVPDKPKVSNSPKLGALKLSPSSNTKEKLSPRNRSSHMTCSNESPKQVPKITISGAGDYPSLTKFNENDQFRTPFSLYPECSSEDETPQLRAQRRIRSPNARYTDNMILFPWDSPRKRDSPRKVLPKPKSPNKSPNSSSASDSYTDERGPEMKKKSSSTENELNNSCISTSEVSHAVRNLTFEPNSRKEILMASANEDDGDNKSADENIPKSKCSLKEHAPSSSMEIKDSETSCCNLGLNKLIAKVSGNIETLNTVTSMFEVLTPLFGAGLACDSDSESDEETNSDSASDEGRGIQRNDKCGDVLGDGFMPDSQQELSGIQRSVNIIDEVQGGDNAKETEGKPRNAAKLDKRKAAETFSSNEEQMSTDDIAQWTGESNDLSLTNTIANKISSQDGELDGQVESFSLTEVDLDLKESEFESKKPRNIFDLFEMSGSEEKHDSKGVSEVSEKDQLQIHSSPIKSSDKSPTKGEKSSEGTHERASKDNSISDNKNPVDSNSDRGSEKNTPSKESDRSSTSAVFRRPVPRKSTKRETVQPLPMTVLKNVELPDSTKMSAFVSDKLEKYLSAVRGKPLASVKKEPNEPPTLEVNEPGNDKERSEGGSENKVFNPRFEKEIMESEPDFDEVNGLLFISFPTKNALDAHLEVERKVQWATSEQTMLGVSRINRLKEKAKSLGSSAKITELKMEGDIEGNLRGMHKCAEKYKRIFSRELELILEAKEKTNTHQVMIRSPTKTSDITKIKGWKNKFSNVEELQSATGLSFTESGKLHWKTEEKLVKKLDPSNAKKIGLDLKKKRRKYFAFTKRKGMSRGDPKAKASHGVGFEGSGDDSLSSSVSSVVAQENMSQENDQEKLPYSVRFFAQHKYDRRKKFVKIMKLSTEEEFILKKLGSQTIAQRTARRERETSDEPELQRDLLLFPRLTQSMALAAVSALDNVFPVSARARRKETKTKGHPVKRKLEEERVVKGDCMNISGGTEDIEESTDAYSEQEAADGETYEYKLIEVRKDQPTSASSKSCGKPGCRYGCICHLCKFNESPDESSQSESPSYPEKNSMVCDKEYCRLGCICDSLEGKVESQKNNHCKKAKCMLEYRCRPDSVPARNDQSQQNSLGLRQKHTNRQSDKKASKEGKAVSENKDIPTLTSGDKDSTTKQDEEKNKDAGKAKNRFSTLPKRESTYRLAKNLDAISRKAWQVYESSEIYVDQRVKRRKSDPIEIPKKESAKTAQPSDSQTQIKLEDGTNQHPEQNIKSENTRDQTELELNPTTGEFEISDDDEPFSNFGDELLCSRTMLYVPKRYRQTGPVKLSTSAVKPIPSSTKPCLASSTVPQSMPTAAVTDKGKSAAEKLGLTTSYAAMTASEKIGLKSKLPTPPPALSQSKWRTQMVCLKAKKKVGNPGEKVQSEIKLLEIISDCKWEEERTNILSKISQIISKQEEITPQSTTYGDYKLEFLPKADKPASIPPELKSKLPESMYSIRIRVTKDTDEVEIVGISLEIETRKQDLGTEPAKDSQNENSATERQQRLIQKIKFAERLKAFLKKEEKDGITRQGSFISKESIDKALNKYRTQLHSLTSTNTAVPIITSSSVSVAPSSLSSSGISGFKSMNIIHTQGSSEAQPVDKDKTPTVSSDQTMRYCITGNTLRPSGNSILPGVSIAQVITSGQAAKPVQSAIQAQMKLPNGGQSEVYLIPVTGSTTVPTQLVQLVPNNVMTAVGNIAPVVGTSHVESIFTTSQGVVTSNSTVAKSQAQATQATQIKRKKALSSQASTESVTLTTSTSTIASLGMMTASKSSQPANVVRTHVDPDSVDWIGSPKVAWIKPTNTDIAQASIGQTLSGTSFIAVAGKPLDGYGEPRVLSSAVSSDLTAKSSTSASTECKTTSTVSQATATRTVMLSPGQQVAGLTGGPLVTLASSSGGFTPLRLLQTQVAGPNQKFLQLLPVSGTVGKGTGSGVHPGYIAVPFTLKPSGQLVTAVKPNASSSLDTNSAVTLNSTEYGSHQIPLKTTSGTVMQSFVAVPQNLKGTSFVPVQSLPTSTVPMGKTQAHLVFAKLQPANGPPLLPKCSEKTKKDMATKEGDDQEKEKPKKKKKKKKKKSEKEGASPPGDKETKKKKKKKKKKVKKNGDDAASSDIKEVESMPAKSGGKSALNPLSQSAPNIPSISSGGIVVTVKYAPLKSQTVADMGKKESDDVDTLSSSQKSLSSLESSCNVSDLISHTDDAGKQIAHALGTLDGSSSSSEMDPLKSVDSKLLSDKEKHFVNSFSEEMKEQMELKSYTEMESNSEDFVPSYFKSSSGIKDHNDVVKSDSLQDSEVRVVNGSYTIETEQQKEGGRNCILVYEDVLGKQSCISKNTAFSANCLNANMAISSDCTLNSNIIQNQEPETGTLKTMPLKRTKDSLLPDDASAVPSKRSRCNSPSLSLADSQFSYGSLSDHSEDPASLSHTQLSLARYLNGDDVISIESSDLESEVDIETVDGHEPTSLLITTQTEGELTVASSEYMMTATEQMMNLSKKKRKSQLQPLENIVFDDLEFKEEVVLVKSDNQYKREEKDRQIHRHREKSRRSEMKTCFSELRDILIQDKSLYPCGVPKQLVLSQALHTIKEQEKKAELLETSYETEKAKQANLKEQLKAITDSFAKNGVPALILKNFLKSVEKCSVASTQSTSPQKPEVIVIPSSNYIQPVTSKGTFLNLGSLASVQTHVDLSGKTSCSQKKAKSLSEIKLGQKSKVIRPQQLKKTSAPEIYIDNPELNSSVVNINLLDMAPPKVNVSHSSVEDHTNVGDTERCTTQSSKMFVLASGFWDDARLQRMTLLQEPTKSQTQNSALSSMNVESRDSDDEVRSSTGDLPCETDFPVSQEDLQIESMNVNNGETFMEKKSEYVIVEEIGTGETKEVISLES</sequence>
<dbReference type="GO" id="GO:0046983">
    <property type="term" value="F:protein dimerization activity"/>
    <property type="evidence" value="ECO:0007669"/>
    <property type="project" value="InterPro"/>
</dbReference>
<feature type="compositionally biased region" description="Basic and acidic residues" evidence="2">
    <location>
        <begin position="434"/>
        <end position="443"/>
    </location>
</feature>
<keyword evidence="1" id="KW-0175">Coiled coil</keyword>
<feature type="compositionally biased region" description="Basic and acidic residues" evidence="2">
    <location>
        <begin position="2376"/>
        <end position="2389"/>
    </location>
</feature>
<feature type="region of interest" description="Disordered" evidence="2">
    <location>
        <begin position="1093"/>
        <end position="1117"/>
    </location>
</feature>
<feature type="compositionally biased region" description="Basic and acidic residues" evidence="2">
    <location>
        <begin position="490"/>
        <end position="511"/>
    </location>
</feature>
<feature type="region of interest" description="Disordered" evidence="2">
    <location>
        <begin position="3092"/>
        <end position="3130"/>
    </location>
</feature>
<feature type="compositionally biased region" description="Polar residues" evidence="2">
    <location>
        <begin position="773"/>
        <end position="785"/>
    </location>
</feature>
<dbReference type="InterPro" id="IPR011598">
    <property type="entry name" value="bHLH_dom"/>
</dbReference>
<dbReference type="SUPFAM" id="SSF47459">
    <property type="entry name" value="HLH, helix-loop-helix DNA-binding domain"/>
    <property type="match status" value="1"/>
</dbReference>
<feature type="compositionally biased region" description="Polar residues" evidence="2">
    <location>
        <begin position="321"/>
        <end position="334"/>
    </location>
</feature>
<name>A0AAE0SSU4_9BIVA</name>
<feature type="region of interest" description="Disordered" evidence="2">
    <location>
        <begin position="2333"/>
        <end position="2443"/>
    </location>
</feature>
<evidence type="ECO:0000256" key="2">
    <source>
        <dbReference type="SAM" id="MobiDB-lite"/>
    </source>
</evidence>